<feature type="region of interest" description="Disordered" evidence="1">
    <location>
        <begin position="1"/>
        <end position="35"/>
    </location>
</feature>
<organism evidence="3 4">
    <name type="scientific">Micromonas commoda (strain RCC299 / NOUM17 / CCMP2709)</name>
    <name type="common">Picoplanktonic green alga</name>
    <dbReference type="NCBI Taxonomy" id="296587"/>
    <lineage>
        <taxon>Eukaryota</taxon>
        <taxon>Viridiplantae</taxon>
        <taxon>Chlorophyta</taxon>
        <taxon>Mamiellophyceae</taxon>
        <taxon>Mamiellales</taxon>
        <taxon>Mamiellaceae</taxon>
        <taxon>Micromonas</taxon>
    </lineage>
</organism>
<dbReference type="OrthoDB" id="10017101at2759"/>
<dbReference type="Pfam" id="PF08241">
    <property type="entry name" value="Methyltransf_11"/>
    <property type="match status" value="1"/>
</dbReference>
<dbReference type="OMA" id="PHESAEY"/>
<accession>C1EH52</accession>
<reference evidence="3 4" key="1">
    <citation type="journal article" date="2009" name="Science">
        <title>Green evolution and dynamic adaptations revealed by genomes of the marine picoeukaryotes Micromonas.</title>
        <authorList>
            <person name="Worden A.Z."/>
            <person name="Lee J.H."/>
            <person name="Mock T."/>
            <person name="Rouze P."/>
            <person name="Simmons M.P."/>
            <person name="Aerts A.L."/>
            <person name="Allen A.E."/>
            <person name="Cuvelier M.L."/>
            <person name="Derelle E."/>
            <person name="Everett M.V."/>
            <person name="Foulon E."/>
            <person name="Grimwood J."/>
            <person name="Gundlach H."/>
            <person name="Henrissat B."/>
            <person name="Napoli C."/>
            <person name="McDonald S.M."/>
            <person name="Parker M.S."/>
            <person name="Rombauts S."/>
            <person name="Salamov A."/>
            <person name="Von Dassow P."/>
            <person name="Badger J.H."/>
            <person name="Coutinho P.M."/>
            <person name="Demir E."/>
            <person name="Dubchak I."/>
            <person name="Gentemann C."/>
            <person name="Eikrem W."/>
            <person name="Gready J.E."/>
            <person name="John U."/>
            <person name="Lanier W."/>
            <person name="Lindquist E.A."/>
            <person name="Lucas S."/>
            <person name="Mayer K.F."/>
            <person name="Moreau H."/>
            <person name="Not F."/>
            <person name="Otillar R."/>
            <person name="Panaud O."/>
            <person name="Pangilinan J."/>
            <person name="Paulsen I."/>
            <person name="Piegu B."/>
            <person name="Poliakov A."/>
            <person name="Robbens S."/>
            <person name="Schmutz J."/>
            <person name="Toulza E."/>
            <person name="Wyss T."/>
            <person name="Zelensky A."/>
            <person name="Zhou K."/>
            <person name="Armbrust E.V."/>
            <person name="Bhattacharya D."/>
            <person name="Goodenough U.W."/>
            <person name="Van de Peer Y."/>
            <person name="Grigoriev I.V."/>
        </authorList>
    </citation>
    <scope>NUCLEOTIDE SEQUENCE [LARGE SCALE GENOMIC DNA]</scope>
    <source>
        <strain evidence="4">RCC299 / NOUM17</strain>
    </source>
</reference>
<evidence type="ECO:0000259" key="2">
    <source>
        <dbReference type="Pfam" id="PF08241"/>
    </source>
</evidence>
<dbReference type="InParanoid" id="C1EH52"/>
<feature type="domain" description="Methyltransferase type 11" evidence="2">
    <location>
        <begin position="176"/>
        <end position="280"/>
    </location>
</feature>
<dbReference type="AlphaFoldDB" id="C1EH52"/>
<dbReference type="KEGG" id="mis:MICPUN_64106"/>
<dbReference type="CDD" id="cd02440">
    <property type="entry name" value="AdoMet_MTases"/>
    <property type="match status" value="1"/>
</dbReference>
<dbReference type="Gene3D" id="3.40.50.150">
    <property type="entry name" value="Vaccinia Virus protein VP39"/>
    <property type="match status" value="1"/>
</dbReference>
<proteinExistence type="predicted"/>
<dbReference type="eggNOG" id="ENOG502QPQG">
    <property type="taxonomic scope" value="Eukaryota"/>
</dbReference>
<dbReference type="PANTHER" id="PTHR43591">
    <property type="entry name" value="METHYLTRANSFERASE"/>
    <property type="match status" value="1"/>
</dbReference>
<name>C1EH52_MICCC</name>
<dbReference type="InterPro" id="IPR013216">
    <property type="entry name" value="Methyltransf_11"/>
</dbReference>
<sequence length="359" mass="37780">MSCALVRTAPSAPRARAANRAPPAGGRRASRQTPARLIATPRAVEGGASSVGPAVDGVDDTHRRERARPQLACPICLRAFVAGTTCACCARTFPTIDGKILDLCLDAGGANGTYTDPPLRKSGTTLFQSEAIANVYENGWRQSFAWAGFPGESTEWEYAMEYVKAAGHGGGGGVLLDVSCGSGLFTRRFAASGAFDHVVASDYSASMMRQTVTYCDADDATCSAVKDGALSFVRADVGRLPFATGSVDVVHAGAAMHCWPSPSAAMVEVARVLRPGGVFVASTFMDPTSMLEDVFGAGAEAAAAPLAEAFVNSGVGTGGAFNQFWREKDLRDLTGMCGLEGFERRRSRQFILFRVNKPL</sequence>
<dbReference type="GeneID" id="8248909"/>
<feature type="compositionally biased region" description="Low complexity" evidence="1">
    <location>
        <begin position="9"/>
        <end position="27"/>
    </location>
</feature>
<dbReference type="RefSeq" id="XP_002506188.1">
    <property type="nucleotide sequence ID" value="XM_002506142.1"/>
</dbReference>
<evidence type="ECO:0000313" key="4">
    <source>
        <dbReference type="Proteomes" id="UP000002009"/>
    </source>
</evidence>
<evidence type="ECO:0000313" key="3">
    <source>
        <dbReference type="EMBL" id="ACO67446.1"/>
    </source>
</evidence>
<dbReference type="InterPro" id="IPR029063">
    <property type="entry name" value="SAM-dependent_MTases_sf"/>
</dbReference>
<protein>
    <recommendedName>
        <fullName evidence="2">Methyltransferase type 11 domain-containing protein</fullName>
    </recommendedName>
</protein>
<dbReference type="EMBL" id="CP001332">
    <property type="protein sequence ID" value="ACO67446.1"/>
    <property type="molecule type" value="Genomic_DNA"/>
</dbReference>
<gene>
    <name evidence="3" type="ORF">MICPUN_64106</name>
</gene>
<keyword evidence="4" id="KW-1185">Reference proteome</keyword>
<dbReference type="PANTHER" id="PTHR43591:SF99">
    <property type="entry name" value="OS06G0646000 PROTEIN"/>
    <property type="match status" value="1"/>
</dbReference>
<dbReference type="Proteomes" id="UP000002009">
    <property type="component" value="Chromosome 14"/>
</dbReference>
<dbReference type="GO" id="GO:0008757">
    <property type="term" value="F:S-adenosylmethionine-dependent methyltransferase activity"/>
    <property type="evidence" value="ECO:0007669"/>
    <property type="project" value="InterPro"/>
</dbReference>
<evidence type="ECO:0000256" key="1">
    <source>
        <dbReference type="SAM" id="MobiDB-lite"/>
    </source>
</evidence>
<dbReference type="SUPFAM" id="SSF53335">
    <property type="entry name" value="S-adenosyl-L-methionine-dependent methyltransferases"/>
    <property type="match status" value="1"/>
</dbReference>